<dbReference type="PaxDb" id="3880-AET01196"/>
<proteinExistence type="predicted"/>
<dbReference type="EMBL" id="CM001224">
    <property type="protein sequence ID" value="AET01196.1"/>
    <property type="molecule type" value="Genomic_DNA"/>
</dbReference>
<dbReference type="EnsemblPlants" id="AET01196">
    <property type="protein sequence ID" value="AET01196"/>
    <property type="gene ID" value="MTR_8g006280"/>
</dbReference>
<gene>
    <name evidence="1" type="ordered locus">MTR_8g006280</name>
</gene>
<reference evidence="1 3" key="1">
    <citation type="journal article" date="2011" name="Nature">
        <title>The Medicago genome provides insight into the evolution of rhizobial symbioses.</title>
        <authorList>
            <person name="Young N.D."/>
            <person name="Debelle F."/>
            <person name="Oldroyd G.E."/>
            <person name="Geurts R."/>
            <person name="Cannon S.B."/>
            <person name="Udvardi M.K."/>
            <person name="Benedito V.A."/>
            <person name="Mayer K.F."/>
            <person name="Gouzy J."/>
            <person name="Schoof H."/>
            <person name="Van de Peer Y."/>
            <person name="Proost S."/>
            <person name="Cook D.R."/>
            <person name="Meyers B.C."/>
            <person name="Spannagl M."/>
            <person name="Cheung F."/>
            <person name="De Mita S."/>
            <person name="Krishnakumar V."/>
            <person name="Gundlach H."/>
            <person name="Zhou S."/>
            <person name="Mudge J."/>
            <person name="Bharti A.K."/>
            <person name="Murray J.D."/>
            <person name="Naoumkina M.A."/>
            <person name="Rosen B."/>
            <person name="Silverstein K.A."/>
            <person name="Tang H."/>
            <person name="Rombauts S."/>
            <person name="Zhao P.X."/>
            <person name="Zhou P."/>
            <person name="Barbe V."/>
            <person name="Bardou P."/>
            <person name="Bechner M."/>
            <person name="Bellec A."/>
            <person name="Berger A."/>
            <person name="Berges H."/>
            <person name="Bidwell S."/>
            <person name="Bisseling T."/>
            <person name="Choisne N."/>
            <person name="Couloux A."/>
            <person name="Denny R."/>
            <person name="Deshpande S."/>
            <person name="Dai X."/>
            <person name="Doyle J.J."/>
            <person name="Dudez A.M."/>
            <person name="Farmer A.D."/>
            <person name="Fouteau S."/>
            <person name="Franken C."/>
            <person name="Gibelin C."/>
            <person name="Gish J."/>
            <person name="Goldstein S."/>
            <person name="Gonzalez A.J."/>
            <person name="Green P.J."/>
            <person name="Hallab A."/>
            <person name="Hartog M."/>
            <person name="Hua A."/>
            <person name="Humphray S.J."/>
            <person name="Jeong D.H."/>
            <person name="Jing Y."/>
            <person name="Jocker A."/>
            <person name="Kenton S.M."/>
            <person name="Kim D.J."/>
            <person name="Klee K."/>
            <person name="Lai H."/>
            <person name="Lang C."/>
            <person name="Lin S."/>
            <person name="Macmil S.L."/>
            <person name="Magdelenat G."/>
            <person name="Matthews L."/>
            <person name="McCorrison J."/>
            <person name="Monaghan E.L."/>
            <person name="Mun J.H."/>
            <person name="Najar F.Z."/>
            <person name="Nicholson C."/>
            <person name="Noirot C."/>
            <person name="O'Bleness M."/>
            <person name="Paule C.R."/>
            <person name="Poulain J."/>
            <person name="Prion F."/>
            <person name="Qin B."/>
            <person name="Qu C."/>
            <person name="Retzel E.F."/>
            <person name="Riddle C."/>
            <person name="Sallet E."/>
            <person name="Samain S."/>
            <person name="Samson N."/>
            <person name="Sanders I."/>
            <person name="Saurat O."/>
            <person name="Scarpelli C."/>
            <person name="Schiex T."/>
            <person name="Segurens B."/>
            <person name="Severin A.J."/>
            <person name="Sherrier D.J."/>
            <person name="Shi R."/>
            <person name="Sims S."/>
            <person name="Singer S.R."/>
            <person name="Sinharoy S."/>
            <person name="Sterck L."/>
            <person name="Viollet A."/>
            <person name="Wang B.B."/>
            <person name="Wang K."/>
            <person name="Wang M."/>
            <person name="Wang X."/>
            <person name="Warfsmann J."/>
            <person name="Weissenbach J."/>
            <person name="White D.D."/>
            <person name="White J.D."/>
            <person name="Wiley G.B."/>
            <person name="Wincker P."/>
            <person name="Xing Y."/>
            <person name="Yang L."/>
            <person name="Yao Z."/>
            <person name="Ying F."/>
            <person name="Zhai J."/>
            <person name="Zhou L."/>
            <person name="Zuber A."/>
            <person name="Denarie J."/>
            <person name="Dixon R.A."/>
            <person name="May G.D."/>
            <person name="Schwartz D.C."/>
            <person name="Rogers J."/>
            <person name="Quetier F."/>
            <person name="Town C.D."/>
            <person name="Roe B.A."/>
        </authorList>
    </citation>
    <scope>NUCLEOTIDE SEQUENCE [LARGE SCALE GENOMIC DNA]</scope>
    <source>
        <strain evidence="1">A17</strain>
        <strain evidence="2 3">cv. Jemalong A17</strain>
    </source>
</reference>
<dbReference type="HOGENOM" id="CLU_1706939_0_0_1"/>
<evidence type="ECO:0000313" key="3">
    <source>
        <dbReference type="Proteomes" id="UP000002051"/>
    </source>
</evidence>
<sequence>MPLQTSSRKHLLFDQDICTSVTRKIYRKIFTLPLKFNSNPLIYEALNTLNSNANFPVLVADGLNNEVLRLAKKLDILAYSYFPSTTVLLSLFEILGHSSIDGFLCHFGKEIRQRMEKLKGDAIDALKKNGSSTRTLTQLALKWKRFRVTSRNLN</sequence>
<protein>
    <submittedName>
        <fullName evidence="1 2">Uncharacterized protein</fullName>
    </submittedName>
</protein>
<evidence type="ECO:0000313" key="1">
    <source>
        <dbReference type="EMBL" id="AET01196.1"/>
    </source>
</evidence>
<keyword evidence="3" id="KW-1185">Reference proteome</keyword>
<dbReference type="AlphaFoldDB" id="G7LBM4"/>
<reference evidence="1 3" key="2">
    <citation type="journal article" date="2014" name="BMC Genomics">
        <title>An improved genome release (version Mt4.0) for the model legume Medicago truncatula.</title>
        <authorList>
            <person name="Tang H."/>
            <person name="Krishnakumar V."/>
            <person name="Bidwell S."/>
            <person name="Rosen B."/>
            <person name="Chan A."/>
            <person name="Zhou S."/>
            <person name="Gentzbittel L."/>
            <person name="Childs K.L."/>
            <person name="Yandell M."/>
            <person name="Gundlach H."/>
            <person name="Mayer K.F."/>
            <person name="Schwartz D.C."/>
            <person name="Town C.D."/>
        </authorList>
    </citation>
    <scope>GENOME REANNOTATION</scope>
    <source>
        <strain evidence="2 3">cv. Jemalong A17</strain>
    </source>
</reference>
<organism evidence="1 3">
    <name type="scientific">Medicago truncatula</name>
    <name type="common">Barrel medic</name>
    <name type="synonym">Medicago tribuloides</name>
    <dbReference type="NCBI Taxonomy" id="3880"/>
    <lineage>
        <taxon>Eukaryota</taxon>
        <taxon>Viridiplantae</taxon>
        <taxon>Streptophyta</taxon>
        <taxon>Embryophyta</taxon>
        <taxon>Tracheophyta</taxon>
        <taxon>Spermatophyta</taxon>
        <taxon>Magnoliopsida</taxon>
        <taxon>eudicotyledons</taxon>
        <taxon>Gunneridae</taxon>
        <taxon>Pentapetalae</taxon>
        <taxon>rosids</taxon>
        <taxon>fabids</taxon>
        <taxon>Fabales</taxon>
        <taxon>Fabaceae</taxon>
        <taxon>Papilionoideae</taxon>
        <taxon>50 kb inversion clade</taxon>
        <taxon>NPAAA clade</taxon>
        <taxon>Hologalegina</taxon>
        <taxon>IRL clade</taxon>
        <taxon>Trifolieae</taxon>
        <taxon>Medicago</taxon>
    </lineage>
</organism>
<evidence type="ECO:0000313" key="2">
    <source>
        <dbReference type="EnsemblPlants" id="AET01196"/>
    </source>
</evidence>
<reference evidence="2" key="3">
    <citation type="submission" date="2015-04" db="UniProtKB">
        <authorList>
            <consortium name="EnsemblPlants"/>
        </authorList>
    </citation>
    <scope>IDENTIFICATION</scope>
    <source>
        <strain evidence="2">cv. Jemalong A17</strain>
    </source>
</reference>
<name>G7LBM4_MEDTR</name>
<accession>G7LBM4</accession>
<dbReference type="Proteomes" id="UP000002051">
    <property type="component" value="Chromosome 8"/>
</dbReference>